<name>A0A401PBF3_SCYTO</name>
<keyword evidence="33" id="KW-1185">Reference proteome</keyword>
<evidence type="ECO:0000256" key="8">
    <source>
        <dbReference type="ARBA" id="ARBA00022553"/>
    </source>
</evidence>
<evidence type="ECO:0000313" key="33">
    <source>
        <dbReference type="Proteomes" id="UP000288216"/>
    </source>
</evidence>
<evidence type="ECO:0000256" key="25">
    <source>
        <dbReference type="ARBA" id="ARBA00032584"/>
    </source>
</evidence>
<evidence type="ECO:0000256" key="10">
    <source>
        <dbReference type="ARBA" id="ARBA00022692"/>
    </source>
</evidence>
<evidence type="ECO:0000256" key="26">
    <source>
        <dbReference type="ARBA" id="ARBA00047638"/>
    </source>
</evidence>
<evidence type="ECO:0000256" key="1">
    <source>
        <dbReference type="ARBA" id="ARBA00000716"/>
    </source>
</evidence>
<dbReference type="Pfam" id="PF01431">
    <property type="entry name" value="Peptidase_M13"/>
    <property type="match status" value="2"/>
</dbReference>
<evidence type="ECO:0000256" key="23">
    <source>
        <dbReference type="ARBA" id="ARBA00031362"/>
    </source>
</evidence>
<evidence type="ECO:0000256" key="19">
    <source>
        <dbReference type="ARBA" id="ARBA00023157"/>
    </source>
</evidence>
<keyword evidence="19" id="KW-1015">Disulfide bond</keyword>
<dbReference type="InterPro" id="IPR024079">
    <property type="entry name" value="MetalloPept_cat_dom_sf"/>
</dbReference>
<dbReference type="Gene3D" id="1.10.1380.10">
    <property type="entry name" value="Neutral endopeptidase , domain2"/>
    <property type="match status" value="2"/>
</dbReference>
<evidence type="ECO:0000256" key="29">
    <source>
        <dbReference type="ARBA" id="ARBA00049470"/>
    </source>
</evidence>
<comment type="catalytic activity">
    <reaction evidence="27">
        <text>substance P + H2O = substance P(1-7) + L-Phe-Gly-L-Leu-L-Met-NH2</text>
        <dbReference type="Rhea" id="RHEA:71467"/>
        <dbReference type="ChEBI" id="CHEBI:15377"/>
        <dbReference type="ChEBI" id="CHEBI:190692"/>
        <dbReference type="ChEBI" id="CHEBI:190695"/>
        <dbReference type="ChEBI" id="CHEBI:190698"/>
    </reaction>
    <physiologicalReaction direction="left-to-right" evidence="27">
        <dbReference type="Rhea" id="RHEA:71468"/>
    </physiologicalReaction>
</comment>
<evidence type="ECO:0000256" key="2">
    <source>
        <dbReference type="ARBA" id="ARBA00001947"/>
    </source>
</evidence>
<dbReference type="InterPro" id="IPR008753">
    <property type="entry name" value="Peptidase_M13_N"/>
</dbReference>
<evidence type="ECO:0000256" key="28">
    <source>
        <dbReference type="ARBA" id="ARBA00049273"/>
    </source>
</evidence>
<evidence type="ECO:0000256" key="17">
    <source>
        <dbReference type="ARBA" id="ARBA00023049"/>
    </source>
</evidence>
<evidence type="ECO:0000256" key="11">
    <source>
        <dbReference type="ARBA" id="ARBA00022707"/>
    </source>
</evidence>
<keyword evidence="17" id="KW-0482">Metalloprotease</keyword>
<comment type="similarity">
    <text evidence="4">Belongs to the peptidase M13 family.</text>
</comment>
<dbReference type="PANTHER" id="PTHR11733:SF114">
    <property type="entry name" value="NEPRILYSIN"/>
    <property type="match status" value="1"/>
</dbReference>
<evidence type="ECO:0000256" key="16">
    <source>
        <dbReference type="ARBA" id="ARBA00022989"/>
    </source>
</evidence>
<keyword evidence="15" id="KW-0735">Signal-anchor</keyword>
<keyword evidence="18" id="KW-0472">Membrane</keyword>
<comment type="catalytic activity">
    <reaction evidence="28">
        <text>neurotensin + H2O = neurotensin(1-11) + L-isoleucyl-L-leucine</text>
        <dbReference type="Rhea" id="RHEA:71475"/>
        <dbReference type="ChEBI" id="CHEBI:15377"/>
        <dbReference type="ChEBI" id="CHEBI:147362"/>
        <dbReference type="ChEBI" id="CHEBI:190704"/>
        <dbReference type="ChEBI" id="CHEBI:190706"/>
    </reaction>
    <physiologicalReaction direction="left-to-right" evidence="28">
        <dbReference type="Rhea" id="RHEA:71476"/>
    </physiologicalReaction>
</comment>
<dbReference type="Gene3D" id="3.40.390.10">
    <property type="entry name" value="Collagenase (Catalytic Domain)"/>
    <property type="match status" value="1"/>
</dbReference>
<dbReference type="EC" id="3.4.24.11" evidence="5"/>
<evidence type="ECO:0000256" key="20">
    <source>
        <dbReference type="ARBA" id="ARBA00023180"/>
    </source>
</evidence>
<feature type="domain" description="Peptidase M13 C-terminal" evidence="30">
    <location>
        <begin position="539"/>
        <end position="596"/>
    </location>
</feature>
<comment type="catalytic activity">
    <reaction evidence="1">
        <text>Preferential cleavage of polypeptides between hydrophobic residues, particularly with Phe or Tyr at P1'.</text>
        <dbReference type="EC" id="3.4.24.11"/>
    </reaction>
</comment>
<accession>A0A401PBF3</accession>
<evidence type="ECO:0000256" key="14">
    <source>
        <dbReference type="ARBA" id="ARBA00022833"/>
    </source>
</evidence>
<comment type="catalytic activity">
    <reaction evidence="26">
        <text>neurotensin + H2O = neurotensin(1-10) + L-tyrosyl-L-isoleucyl-L-leucine</text>
        <dbReference type="Rhea" id="RHEA:71479"/>
        <dbReference type="ChEBI" id="CHEBI:15377"/>
        <dbReference type="ChEBI" id="CHEBI:147362"/>
        <dbReference type="ChEBI" id="CHEBI:190705"/>
        <dbReference type="ChEBI" id="CHEBI:190707"/>
    </reaction>
    <physiologicalReaction direction="left-to-right" evidence="26">
        <dbReference type="Rhea" id="RHEA:71480"/>
    </physiologicalReaction>
</comment>
<dbReference type="PROSITE" id="PS51885">
    <property type="entry name" value="NEPRILYSIN"/>
    <property type="match status" value="1"/>
</dbReference>
<dbReference type="InterPro" id="IPR042089">
    <property type="entry name" value="Peptidase_M13_dom_2"/>
</dbReference>
<dbReference type="GO" id="GO:0005886">
    <property type="term" value="C:plasma membrane"/>
    <property type="evidence" value="ECO:0007669"/>
    <property type="project" value="UniProtKB-SubCell"/>
</dbReference>
<evidence type="ECO:0000256" key="13">
    <source>
        <dbReference type="ARBA" id="ARBA00022801"/>
    </source>
</evidence>
<keyword evidence="16" id="KW-1133">Transmembrane helix</keyword>
<evidence type="ECO:0000256" key="22">
    <source>
        <dbReference type="ARBA" id="ARBA00031127"/>
    </source>
</evidence>
<dbReference type="InterPro" id="IPR018497">
    <property type="entry name" value="Peptidase_M13_C"/>
</dbReference>
<dbReference type="OMA" id="FARAYHC"/>
<dbReference type="Proteomes" id="UP000288216">
    <property type="component" value="Unassembled WGS sequence"/>
</dbReference>
<keyword evidence="21" id="KW-0449">Lipoprotein</keyword>
<evidence type="ECO:0000256" key="9">
    <source>
        <dbReference type="ARBA" id="ARBA00022670"/>
    </source>
</evidence>
<comment type="catalytic activity">
    <reaction evidence="29">
        <text>substance P + H2O = substance P(1-9) + L-Leu-L-Met-NH2</text>
        <dbReference type="Rhea" id="RHEA:71459"/>
        <dbReference type="ChEBI" id="CHEBI:15377"/>
        <dbReference type="ChEBI" id="CHEBI:190692"/>
        <dbReference type="ChEBI" id="CHEBI:190693"/>
        <dbReference type="ChEBI" id="CHEBI:190700"/>
    </reaction>
    <physiologicalReaction direction="left-to-right" evidence="29">
        <dbReference type="Rhea" id="RHEA:71460"/>
    </physiologicalReaction>
</comment>
<keyword evidence="9" id="KW-0645">Protease</keyword>
<evidence type="ECO:0000256" key="6">
    <source>
        <dbReference type="ARBA" id="ARBA00022077"/>
    </source>
</evidence>
<keyword evidence="13" id="KW-0378">Hydrolase</keyword>
<dbReference type="GO" id="GO:0016485">
    <property type="term" value="P:protein processing"/>
    <property type="evidence" value="ECO:0007669"/>
    <property type="project" value="TreeGrafter"/>
</dbReference>
<dbReference type="EMBL" id="BFAA01001808">
    <property type="protein sequence ID" value="GCB70457.1"/>
    <property type="molecule type" value="Genomic_DNA"/>
</dbReference>
<evidence type="ECO:0000256" key="12">
    <source>
        <dbReference type="ARBA" id="ARBA00022723"/>
    </source>
</evidence>
<dbReference type="GO" id="GO:0046872">
    <property type="term" value="F:metal ion binding"/>
    <property type="evidence" value="ECO:0007669"/>
    <property type="project" value="UniProtKB-KW"/>
</dbReference>
<keyword evidence="8" id="KW-0597">Phosphoprotein</keyword>
<evidence type="ECO:0000256" key="4">
    <source>
        <dbReference type="ARBA" id="ARBA00007357"/>
    </source>
</evidence>
<dbReference type="CDD" id="cd08662">
    <property type="entry name" value="M13"/>
    <property type="match status" value="1"/>
</dbReference>
<keyword evidence="7" id="KW-1003">Cell membrane</keyword>
<evidence type="ECO:0000259" key="30">
    <source>
        <dbReference type="Pfam" id="PF01431"/>
    </source>
</evidence>
<organism evidence="32 33">
    <name type="scientific">Scyliorhinus torazame</name>
    <name type="common">Cloudy catshark</name>
    <name type="synonym">Catulus torazame</name>
    <dbReference type="NCBI Taxonomy" id="75743"/>
    <lineage>
        <taxon>Eukaryota</taxon>
        <taxon>Metazoa</taxon>
        <taxon>Chordata</taxon>
        <taxon>Craniata</taxon>
        <taxon>Vertebrata</taxon>
        <taxon>Chondrichthyes</taxon>
        <taxon>Elasmobranchii</taxon>
        <taxon>Galeomorphii</taxon>
        <taxon>Galeoidea</taxon>
        <taxon>Carcharhiniformes</taxon>
        <taxon>Scyliorhinidae</taxon>
        <taxon>Scyliorhinus</taxon>
    </lineage>
</organism>
<sequence>MIVLLTEPQLKRMASAYVRLNYVLEKPDNGDPEAIQKAKTLFKSCTNQTAIERKGGAPLISMLTDVFEWPVAADNWDETHGQNWTLEAIIGEMTSTFGKRVVIDLFVGTDDKNSNVHIIHIDQPNLGLPSRDYYECTGAYKEACEAYFLFMINVATLVRKDKHLNINNSEIRNEMSTVLQLEKEIANATAKTEDRTDPNKLYNKMTLSNMTSNFPLTIDSKSFNWKDFINQILSKVSLNVTDSEPVVVYAPNYLKKLAPILSRYQPRDIQNYIMWRKVMDLVGSLSTTYKETRKAFRKALYGTTSENAVWRKCANYVNSNLDKAVGRLYVDDAFAGESKQKVEELIEQIREVFVQNLHALNWMDQETKTKAEEKARAIRQRIGYPPDIKNNAKLNAEYKGLNFSIGEYFKNILQNMQSRQTKSLKKLREKVNKEVWISGAAVVNAFYSSSRNQIVFPAGILQPPFFGKGQPSALNFGAIGMVIGHEITHGFDDNGRNFDKEGNLMDWWTKQSARNFKDLSQCIVNEYGNFTWDLAGGQHVWCGIYRPEYAVNSIKTDVHSPGKFRVLGSLQNFEEFSNAFHCTKNDYMNPVKKCRVW</sequence>
<dbReference type="Pfam" id="PF05649">
    <property type="entry name" value="Peptidase_M13_N"/>
    <property type="match status" value="1"/>
</dbReference>
<evidence type="ECO:0000256" key="24">
    <source>
        <dbReference type="ARBA" id="ARBA00031486"/>
    </source>
</evidence>
<evidence type="ECO:0000256" key="27">
    <source>
        <dbReference type="ARBA" id="ARBA00048093"/>
    </source>
</evidence>
<dbReference type="PANTHER" id="PTHR11733">
    <property type="entry name" value="ZINC METALLOPROTEASE FAMILY M13 NEPRILYSIN-RELATED"/>
    <property type="match status" value="1"/>
</dbReference>
<dbReference type="AlphaFoldDB" id="A0A401PBF3"/>
<evidence type="ECO:0000256" key="7">
    <source>
        <dbReference type="ARBA" id="ARBA00022475"/>
    </source>
</evidence>
<evidence type="ECO:0000256" key="5">
    <source>
        <dbReference type="ARBA" id="ARBA00012521"/>
    </source>
</evidence>
<evidence type="ECO:0000313" key="32">
    <source>
        <dbReference type="EMBL" id="GCB70457.1"/>
    </source>
</evidence>
<evidence type="ECO:0000256" key="18">
    <source>
        <dbReference type="ARBA" id="ARBA00023136"/>
    </source>
</evidence>
<gene>
    <name evidence="32" type="ORF">scyTo_0005681</name>
</gene>
<comment type="cofactor">
    <cofactor evidence="2">
        <name>Zn(2+)</name>
        <dbReference type="ChEBI" id="CHEBI:29105"/>
    </cofactor>
</comment>
<protein>
    <recommendedName>
        <fullName evidence="6">Neprilysin</fullName>
        <ecNumber evidence="5">3.4.24.11</ecNumber>
    </recommendedName>
    <alternativeName>
        <fullName evidence="25">Atriopeptidase</fullName>
    </alternativeName>
    <alternativeName>
        <fullName evidence="23">Enkephalinase</fullName>
    </alternativeName>
    <alternativeName>
        <fullName evidence="22">Neutral endopeptidase 24.11</fullName>
    </alternativeName>
    <alternativeName>
        <fullName evidence="24">Skin fibroblast elastase</fullName>
    </alternativeName>
</protein>
<dbReference type="InterPro" id="IPR000718">
    <property type="entry name" value="Peptidase_M13"/>
</dbReference>
<keyword evidence="12" id="KW-0479">Metal-binding</keyword>
<feature type="domain" description="Peptidase M13 C-terminal" evidence="30">
    <location>
        <begin position="444"/>
        <end position="531"/>
    </location>
</feature>
<reference evidence="32 33" key="1">
    <citation type="journal article" date="2018" name="Nat. Ecol. Evol.">
        <title>Shark genomes provide insights into elasmobranch evolution and the origin of vertebrates.</title>
        <authorList>
            <person name="Hara Y"/>
            <person name="Yamaguchi K"/>
            <person name="Onimaru K"/>
            <person name="Kadota M"/>
            <person name="Koyanagi M"/>
            <person name="Keeley SD"/>
            <person name="Tatsumi K"/>
            <person name="Tanaka K"/>
            <person name="Motone F"/>
            <person name="Kageyama Y"/>
            <person name="Nozu R"/>
            <person name="Adachi N"/>
            <person name="Nishimura O"/>
            <person name="Nakagawa R"/>
            <person name="Tanegashima C"/>
            <person name="Kiyatake I"/>
            <person name="Matsumoto R"/>
            <person name="Murakumo K"/>
            <person name="Nishida K"/>
            <person name="Terakita A"/>
            <person name="Kuratani S"/>
            <person name="Sato K"/>
            <person name="Hyodo S Kuraku.S."/>
        </authorList>
    </citation>
    <scope>NUCLEOTIDE SEQUENCE [LARGE SCALE GENOMIC DNA]</scope>
</reference>
<dbReference type="SUPFAM" id="SSF55486">
    <property type="entry name" value="Metalloproteases ('zincins'), catalytic domain"/>
    <property type="match status" value="1"/>
</dbReference>
<proteinExistence type="inferred from homology"/>
<evidence type="ECO:0000259" key="31">
    <source>
        <dbReference type="Pfam" id="PF05649"/>
    </source>
</evidence>
<keyword evidence="20" id="KW-0325">Glycoprotein</keyword>
<dbReference type="OrthoDB" id="6475849at2759"/>
<dbReference type="GO" id="GO:0097242">
    <property type="term" value="P:amyloid-beta clearance"/>
    <property type="evidence" value="ECO:0007669"/>
    <property type="project" value="TreeGrafter"/>
</dbReference>
<keyword evidence="11" id="KW-0519">Myristate</keyword>
<dbReference type="PRINTS" id="PR00786">
    <property type="entry name" value="NEPRILYSIN"/>
</dbReference>
<comment type="caution">
    <text evidence="32">The sequence shown here is derived from an EMBL/GenBank/DDBJ whole genome shotgun (WGS) entry which is preliminary data.</text>
</comment>
<evidence type="ECO:0000256" key="15">
    <source>
        <dbReference type="ARBA" id="ARBA00022968"/>
    </source>
</evidence>
<dbReference type="STRING" id="75743.A0A401PBF3"/>
<comment type="subcellular location">
    <subcellularLocation>
        <location evidence="3">Cell membrane</location>
        <topology evidence="3">Single-pass type II membrane protein</topology>
    </subcellularLocation>
</comment>
<evidence type="ECO:0000256" key="21">
    <source>
        <dbReference type="ARBA" id="ARBA00023288"/>
    </source>
</evidence>
<evidence type="ECO:0000256" key="3">
    <source>
        <dbReference type="ARBA" id="ARBA00004401"/>
    </source>
</evidence>
<feature type="domain" description="Peptidase M13 N-terminal" evidence="31">
    <location>
        <begin position="19"/>
        <end position="385"/>
    </location>
</feature>
<dbReference type="GO" id="GO:0004222">
    <property type="term" value="F:metalloendopeptidase activity"/>
    <property type="evidence" value="ECO:0007669"/>
    <property type="project" value="UniProtKB-EC"/>
</dbReference>
<keyword evidence="14" id="KW-0862">Zinc</keyword>
<keyword evidence="10" id="KW-0812">Transmembrane</keyword>